<proteinExistence type="predicted"/>
<evidence type="ECO:0000313" key="8">
    <source>
        <dbReference type="EMBL" id="MCS4156406.1"/>
    </source>
</evidence>
<dbReference type="EMBL" id="JANTYZ010000003">
    <property type="protein sequence ID" value="MCS3864835.1"/>
    <property type="molecule type" value="Genomic_DNA"/>
</dbReference>
<dbReference type="EMBL" id="JANTZM010000001">
    <property type="protein sequence ID" value="MCS4156406.1"/>
    <property type="molecule type" value="Genomic_DNA"/>
</dbReference>
<dbReference type="CDD" id="cd04730">
    <property type="entry name" value="NPD_like"/>
    <property type="match status" value="1"/>
</dbReference>
<keyword evidence="3" id="KW-0560">Oxidoreductase</keyword>
<evidence type="ECO:0000256" key="3">
    <source>
        <dbReference type="ARBA" id="ARBA00023002"/>
    </source>
</evidence>
<dbReference type="AlphaFoldDB" id="A0A840ECC8"/>
<evidence type="ECO:0000313" key="6">
    <source>
        <dbReference type="EMBL" id="MCS4036483.1"/>
    </source>
</evidence>
<dbReference type="Proteomes" id="UP001155034">
    <property type="component" value="Unassembled WGS sequence"/>
</dbReference>
<dbReference type="Pfam" id="PF03060">
    <property type="entry name" value="NMO"/>
    <property type="match status" value="1"/>
</dbReference>
<evidence type="ECO:0000313" key="7">
    <source>
        <dbReference type="EMBL" id="MCS4121500.1"/>
    </source>
</evidence>
<dbReference type="EMBL" id="JANUBL010000003">
    <property type="protein sequence ID" value="MCS4121500.1"/>
    <property type="molecule type" value="Genomic_DNA"/>
</dbReference>
<dbReference type="PANTHER" id="PTHR32332:SF33">
    <property type="entry name" value="NITRONATE MONOOXYGENASE DOMAIN-CONTAINING PROTEIN"/>
    <property type="match status" value="1"/>
</dbReference>
<accession>A0A840ECC8</accession>
<dbReference type="Proteomes" id="UP001155144">
    <property type="component" value="Unassembled WGS sequence"/>
</dbReference>
<reference evidence="6" key="1">
    <citation type="submission" date="2022-08" db="EMBL/GenBank/DDBJ databases">
        <title>Genomic Encyclopedia of Type Strains, Phase V (KMG-V): Genome sequencing to study the core and pangenomes of soil and plant-associated prokaryotes.</title>
        <authorList>
            <person name="Whitman W."/>
        </authorList>
    </citation>
    <scope>NUCLEOTIDE SEQUENCE</scope>
    <source>
        <strain evidence="5">SP2016B</strain>
        <strain evidence="8">SP3002</strain>
        <strain evidence="6">SP3012</strain>
        <strain evidence="7">SP3026</strain>
    </source>
</reference>
<dbReference type="Proteomes" id="UP001155110">
    <property type="component" value="Unassembled WGS sequence"/>
</dbReference>
<sequence>MSSSTALAPSTAPNIIQGGMGIGVSSWRLARHVARRGEIGIVSGTGIDSVVVRELQEGDPHDRRQMLADYPDEEIADHLVERFYRPDGLPADEPYDLLNMHPFEPSVRSQRILAAATYTEVRLAAAGHEGMIGMNLLAKLKRYTLPCIYGALLADIDIVSIGAGIPLEEARQIPKLAAGEPAALRLDVDTSQAPDADDSYAYRFDPADVLDAPPTLDRPLFLPIISSDALARIMDAKLPDRRVDGWVVEGPVAGGHNAPPRNKNYADDGTPLYDERDEADLEAIRSLGKPFYLAGGHGSPEGLRAAHEAGAAGIQVGSLFSLTDESGYPPSTTRRLIRGLHTGEIEVSTEGRVSSTGFPFKVLTADGTLADAEVYERRARICDLGYLREPYLDEEGRLMGRCPAEPVKTYVSRGGAPEETEGRACLCNALMANIGLGQQRGARAEPPLFTGGDALEDLPLGSAEDPQYDADDVLNYLYQDVRPPRVSSPLRRPQPAD</sequence>
<evidence type="ECO:0000256" key="4">
    <source>
        <dbReference type="SAM" id="MobiDB-lite"/>
    </source>
</evidence>
<dbReference type="PANTHER" id="PTHR32332">
    <property type="entry name" value="2-NITROPROPANE DIOXYGENASE"/>
    <property type="match status" value="1"/>
</dbReference>
<evidence type="ECO:0000313" key="5">
    <source>
        <dbReference type="EMBL" id="MCS3864835.1"/>
    </source>
</evidence>
<dbReference type="Proteomes" id="UP001155040">
    <property type="component" value="Unassembled WGS sequence"/>
</dbReference>
<keyword evidence="6" id="KW-0223">Dioxygenase</keyword>
<feature type="region of interest" description="Disordered" evidence="4">
    <location>
        <begin position="445"/>
        <end position="469"/>
    </location>
</feature>
<organism evidence="6 9">
    <name type="scientific">Salinibacter ruber</name>
    <dbReference type="NCBI Taxonomy" id="146919"/>
    <lineage>
        <taxon>Bacteria</taxon>
        <taxon>Pseudomonadati</taxon>
        <taxon>Rhodothermota</taxon>
        <taxon>Rhodothermia</taxon>
        <taxon>Rhodothermales</taxon>
        <taxon>Salinibacteraceae</taxon>
        <taxon>Salinibacter</taxon>
    </lineage>
</organism>
<dbReference type="InterPro" id="IPR013785">
    <property type="entry name" value="Aldolase_TIM"/>
</dbReference>
<keyword evidence="2" id="KW-0288">FMN</keyword>
<dbReference type="SUPFAM" id="SSF51412">
    <property type="entry name" value="Inosine monophosphate dehydrogenase (IMPDH)"/>
    <property type="match status" value="1"/>
</dbReference>
<dbReference type="EMBL" id="JANUBF010000008">
    <property type="protein sequence ID" value="MCS4036483.1"/>
    <property type="molecule type" value="Genomic_DNA"/>
</dbReference>
<evidence type="ECO:0000256" key="1">
    <source>
        <dbReference type="ARBA" id="ARBA00022630"/>
    </source>
</evidence>
<name>A0A840ECC8_9BACT</name>
<dbReference type="GO" id="GO:0051213">
    <property type="term" value="F:dioxygenase activity"/>
    <property type="evidence" value="ECO:0007669"/>
    <property type="project" value="UniProtKB-KW"/>
</dbReference>
<dbReference type="Gene3D" id="3.20.20.70">
    <property type="entry name" value="Aldolase class I"/>
    <property type="match status" value="1"/>
</dbReference>
<dbReference type="InterPro" id="IPR004136">
    <property type="entry name" value="NMO"/>
</dbReference>
<evidence type="ECO:0000313" key="9">
    <source>
        <dbReference type="Proteomes" id="UP001155040"/>
    </source>
</evidence>
<dbReference type="GO" id="GO:0018580">
    <property type="term" value="F:nitronate monooxygenase activity"/>
    <property type="evidence" value="ECO:0007669"/>
    <property type="project" value="InterPro"/>
</dbReference>
<protein>
    <submittedName>
        <fullName evidence="6">NAD(P)H-dependent flavin oxidoreductase YrpB (Nitropropane dioxygenase family)</fullName>
    </submittedName>
</protein>
<evidence type="ECO:0000256" key="2">
    <source>
        <dbReference type="ARBA" id="ARBA00022643"/>
    </source>
</evidence>
<comment type="caution">
    <text evidence="6">The sequence shown here is derived from an EMBL/GenBank/DDBJ whole genome shotgun (WGS) entry which is preliminary data.</text>
</comment>
<dbReference type="RefSeq" id="WP_103015756.1">
    <property type="nucleotide sequence ID" value="NZ_CALTSI010000003.1"/>
</dbReference>
<gene>
    <name evidence="7" type="ORF">GGP45_001853</name>
    <name evidence="5" type="ORF">GGP82_001384</name>
    <name evidence="8" type="ORF">GGP99_000337</name>
    <name evidence="6" type="ORF">GGQ01_001544</name>
</gene>
<keyword evidence="1" id="KW-0285">Flavoprotein</keyword>